<evidence type="ECO:0000256" key="4">
    <source>
        <dbReference type="SAM" id="MobiDB-lite"/>
    </source>
</evidence>
<accession>A0ABS5FX58</accession>
<comment type="pathway">
    <text evidence="1">Biopolymer metabolism; poly-(R)-3-hydroxybutanoate biosynthesis.</text>
</comment>
<gene>
    <name evidence="5" type="ORF">JQ615_39185</name>
</gene>
<keyword evidence="6" id="KW-1185">Reference proteome</keyword>
<evidence type="ECO:0000256" key="3">
    <source>
        <dbReference type="ARBA" id="ARBA00022752"/>
    </source>
</evidence>
<evidence type="ECO:0000313" key="6">
    <source>
        <dbReference type="Proteomes" id="UP001315278"/>
    </source>
</evidence>
<dbReference type="EMBL" id="JAFCJH010000080">
    <property type="protein sequence ID" value="MBR0801390.1"/>
    <property type="molecule type" value="Genomic_DNA"/>
</dbReference>
<comment type="caution">
    <text evidence="5">The sequence shown here is derived from an EMBL/GenBank/DDBJ whole genome shotgun (WGS) entry which is preliminary data.</text>
</comment>
<reference evidence="6" key="1">
    <citation type="journal article" date="2021" name="ISME J.">
        <title>Evolutionary origin and ecological implication of a unique nif island in free-living Bradyrhizobium lineages.</title>
        <authorList>
            <person name="Tao J."/>
        </authorList>
    </citation>
    <scope>NUCLEOTIDE SEQUENCE [LARGE SCALE GENOMIC DNA]</scope>
    <source>
        <strain evidence="6">SZCCT0434</strain>
    </source>
</reference>
<dbReference type="RefSeq" id="WP_212394368.1">
    <property type="nucleotide sequence ID" value="NZ_JAFCJH010000080.1"/>
</dbReference>
<evidence type="ECO:0000256" key="2">
    <source>
        <dbReference type="ARBA" id="ARBA00019066"/>
    </source>
</evidence>
<dbReference type="InterPro" id="IPR010123">
    <property type="entry name" value="PHA_synth_III_E"/>
</dbReference>
<dbReference type="Pfam" id="PF09712">
    <property type="entry name" value="PHA_synth_III_E"/>
    <property type="match status" value="1"/>
</dbReference>
<evidence type="ECO:0000256" key="1">
    <source>
        <dbReference type="ARBA" id="ARBA00004683"/>
    </source>
</evidence>
<name>A0ABS5FX58_9BRAD</name>
<feature type="region of interest" description="Disordered" evidence="4">
    <location>
        <begin position="94"/>
        <end position="127"/>
    </location>
</feature>
<evidence type="ECO:0000313" key="5">
    <source>
        <dbReference type="EMBL" id="MBR0801390.1"/>
    </source>
</evidence>
<protein>
    <recommendedName>
        <fullName evidence="2">Poly(3-hydroxyalkanoate) polymerase subunit PhaE</fullName>
    </recommendedName>
</protein>
<proteinExistence type="predicted"/>
<dbReference type="Proteomes" id="UP001315278">
    <property type="component" value="Unassembled WGS sequence"/>
</dbReference>
<keyword evidence="3" id="KW-0583">PHB biosynthesis</keyword>
<organism evidence="5 6">
    <name type="scientific">Bradyrhizobium jicamae</name>
    <dbReference type="NCBI Taxonomy" id="280332"/>
    <lineage>
        <taxon>Bacteria</taxon>
        <taxon>Pseudomonadati</taxon>
        <taxon>Pseudomonadota</taxon>
        <taxon>Alphaproteobacteria</taxon>
        <taxon>Hyphomicrobiales</taxon>
        <taxon>Nitrobacteraceae</taxon>
        <taxon>Bradyrhizobium</taxon>
    </lineage>
</organism>
<sequence>MSGANLDVLDIWRDVLRQWEAVGNSLGGDAMMTAEFSQAMNQAANVSMAAQGLFAQTFSKYLAAMNLPTRVDVSALADRLGAIEARLDEIHLMLDGRQSGEAPSERRGKPTRNRRPPSAGDVAPERP</sequence>